<protein>
    <recommendedName>
        <fullName evidence="2">FtsX extracellular domain-containing protein</fullName>
    </recommendedName>
</protein>
<dbReference type="PANTHER" id="PTHR47755">
    <property type="entry name" value="CELL DIVISION PROTEIN FTSX"/>
    <property type="match status" value="1"/>
</dbReference>
<keyword evidence="4" id="KW-1185">Reference proteome</keyword>
<dbReference type="Proteomes" id="UP001144471">
    <property type="component" value="Unassembled WGS sequence"/>
</dbReference>
<dbReference type="EMBL" id="BSDY01000006">
    <property type="protein sequence ID" value="GLI55939.1"/>
    <property type="molecule type" value="Genomic_DNA"/>
</dbReference>
<evidence type="ECO:0000256" key="1">
    <source>
        <dbReference type="SAM" id="Phobius"/>
    </source>
</evidence>
<feature type="transmembrane region" description="Helical" evidence="1">
    <location>
        <begin position="258"/>
        <end position="277"/>
    </location>
</feature>
<dbReference type="InterPro" id="IPR004513">
    <property type="entry name" value="FtsX"/>
</dbReference>
<gene>
    <name evidence="3" type="ORF">PM10SUCC1_14530</name>
</gene>
<dbReference type="AlphaFoldDB" id="A0A9W6LML4"/>
<proteinExistence type="predicted"/>
<keyword evidence="1" id="KW-0472">Membrane</keyword>
<feature type="domain" description="FtsX extracellular" evidence="2">
    <location>
        <begin position="60"/>
        <end position="146"/>
    </location>
</feature>
<feature type="transmembrane region" description="Helical" evidence="1">
    <location>
        <begin position="214"/>
        <end position="237"/>
    </location>
</feature>
<comment type="caution">
    <text evidence="3">The sequence shown here is derived from an EMBL/GenBank/DDBJ whole genome shotgun (WGS) entry which is preliminary data.</text>
</comment>
<feature type="transmembrane region" description="Helical" evidence="1">
    <location>
        <begin position="27"/>
        <end position="47"/>
    </location>
</feature>
<dbReference type="InterPro" id="IPR040690">
    <property type="entry name" value="FtsX_ECD"/>
</dbReference>
<reference evidence="3" key="1">
    <citation type="submission" date="2022-12" db="EMBL/GenBank/DDBJ databases">
        <title>Reference genome sequencing for broad-spectrum identification of bacterial and archaeal isolates by mass spectrometry.</title>
        <authorList>
            <person name="Sekiguchi Y."/>
            <person name="Tourlousse D.M."/>
        </authorList>
    </citation>
    <scope>NUCLEOTIDE SEQUENCE</scope>
    <source>
        <strain evidence="3">10succ1</strain>
    </source>
</reference>
<evidence type="ECO:0000313" key="4">
    <source>
        <dbReference type="Proteomes" id="UP001144471"/>
    </source>
</evidence>
<keyword evidence="1" id="KW-1133">Transmembrane helix</keyword>
<dbReference type="GO" id="GO:0051301">
    <property type="term" value="P:cell division"/>
    <property type="evidence" value="ECO:0007669"/>
    <property type="project" value="InterPro"/>
</dbReference>
<sequence length="287" mass="32617">MLKKVKVFFGELNDIIAKGIKGYRMNLFTLIAAFIVLNTASAVLVNIHKNNENLRDNYKLSIYFKGDPSEERLNEFEGRLLEMPEVRSLKYESREVALRDLENQLGIRVPRGNNPLSNNFLVTFDGEKSLESLQQQLDKEDLIKEVYLDKEQLQSLNNRIEKNRGIFLSFLAGGFLPLIFIIFSLFHSNILYNNRDINSKIFIGESHKAALKPYYMISDCIFVSASAIGTLIFLNIYELFRKSFIGIEKGGVLASTEEVLVVAVVVTAVTTVIFPLLSRSLYRVSGE</sequence>
<evidence type="ECO:0000259" key="2">
    <source>
        <dbReference type="Pfam" id="PF18075"/>
    </source>
</evidence>
<dbReference type="GO" id="GO:0016020">
    <property type="term" value="C:membrane"/>
    <property type="evidence" value="ECO:0007669"/>
    <property type="project" value="InterPro"/>
</dbReference>
<keyword evidence="1" id="KW-0812">Transmembrane</keyword>
<dbReference type="Gene3D" id="3.30.70.3040">
    <property type="match status" value="1"/>
</dbReference>
<dbReference type="Pfam" id="PF18075">
    <property type="entry name" value="FtsX_ECD"/>
    <property type="match status" value="1"/>
</dbReference>
<feature type="transmembrane region" description="Helical" evidence="1">
    <location>
        <begin position="166"/>
        <end position="186"/>
    </location>
</feature>
<organism evidence="3 4">
    <name type="scientific">Propionigenium maris DSM 9537</name>
    <dbReference type="NCBI Taxonomy" id="1123000"/>
    <lineage>
        <taxon>Bacteria</taxon>
        <taxon>Fusobacteriati</taxon>
        <taxon>Fusobacteriota</taxon>
        <taxon>Fusobacteriia</taxon>
        <taxon>Fusobacteriales</taxon>
        <taxon>Fusobacteriaceae</taxon>
        <taxon>Propionigenium</taxon>
    </lineage>
</organism>
<dbReference type="PANTHER" id="PTHR47755:SF1">
    <property type="entry name" value="CELL DIVISION PROTEIN FTSX"/>
    <property type="match status" value="1"/>
</dbReference>
<dbReference type="RefSeq" id="WP_281834775.1">
    <property type="nucleotide sequence ID" value="NZ_BSDY01000006.1"/>
</dbReference>
<accession>A0A9W6LML4</accession>
<evidence type="ECO:0000313" key="3">
    <source>
        <dbReference type="EMBL" id="GLI55939.1"/>
    </source>
</evidence>
<name>A0A9W6LML4_9FUSO</name>